<comment type="caution">
    <text evidence="2">The sequence shown here is derived from an EMBL/GenBank/DDBJ whole genome shotgun (WGS) entry which is preliminary data.</text>
</comment>
<keyword evidence="3" id="KW-1185">Reference proteome</keyword>
<keyword evidence="1" id="KW-0812">Transmembrane</keyword>
<organism evidence="2 3">
    <name type="scientific">Kistimonas scapharcae</name>
    <dbReference type="NCBI Taxonomy" id="1036133"/>
    <lineage>
        <taxon>Bacteria</taxon>
        <taxon>Pseudomonadati</taxon>
        <taxon>Pseudomonadota</taxon>
        <taxon>Gammaproteobacteria</taxon>
        <taxon>Oceanospirillales</taxon>
        <taxon>Endozoicomonadaceae</taxon>
        <taxon>Kistimonas</taxon>
    </lineage>
</organism>
<dbReference type="SUPFAM" id="SSF55073">
    <property type="entry name" value="Nucleotide cyclase"/>
    <property type="match status" value="1"/>
</dbReference>
<feature type="transmembrane region" description="Helical" evidence="1">
    <location>
        <begin position="163"/>
        <end position="185"/>
    </location>
</feature>
<keyword evidence="1" id="KW-0472">Membrane</keyword>
<evidence type="ECO:0000313" key="3">
    <source>
        <dbReference type="Proteomes" id="UP001500604"/>
    </source>
</evidence>
<sequence>MSQTSDSSLFSRLSRRFRQVVSLSGLSLSQQLITLFMVLVLTSLALFTTVATREINSASHHHADLLGTALAQQTARFATDMLVTGDRLSLTVLLNDLVKKPYVARAAIYSIDNNRLAIAEKDDVDLNDRYITYSEPINYQEVIAGYVRIQLDEERLTEPATDATIIILALTVLLLISGAVLIVNYSRNRTRLMQRAIHQLEGLCDGKQACDDSVKDEPRRLVKQLELLITRGAVSAPQPEKVNEPVSSPIPALEPLPPEALGETALLVVRFRNFGKLRQCLPAMELHRLIRQQIPLVARAAQLYGGQLTYSAEGNAFISFHEAENSDYAFNAVCCALLIRALLSHQPEHAVARLESGTGITIATPLTPGDTHPALADSAASKALLLASLDDDEQLLVDQTMVQIAGVTTEESSHGKGIWQVTSFDETVENLIKQQCGNLLDKKEVQEA</sequence>
<evidence type="ECO:0000256" key="1">
    <source>
        <dbReference type="SAM" id="Phobius"/>
    </source>
</evidence>
<name>A0ABP8VA59_9GAMM</name>
<dbReference type="Gene3D" id="3.30.70.1230">
    <property type="entry name" value="Nucleotide cyclase"/>
    <property type="match status" value="1"/>
</dbReference>
<evidence type="ECO:0008006" key="4">
    <source>
        <dbReference type="Google" id="ProtNLM"/>
    </source>
</evidence>
<dbReference type="EMBL" id="BAABFL010000470">
    <property type="protein sequence ID" value="GAA4652165.1"/>
    <property type="molecule type" value="Genomic_DNA"/>
</dbReference>
<keyword evidence="1" id="KW-1133">Transmembrane helix</keyword>
<dbReference type="InterPro" id="IPR029787">
    <property type="entry name" value="Nucleotide_cyclase"/>
</dbReference>
<proteinExistence type="predicted"/>
<evidence type="ECO:0000313" key="2">
    <source>
        <dbReference type="EMBL" id="GAA4652165.1"/>
    </source>
</evidence>
<reference evidence="3" key="1">
    <citation type="journal article" date="2019" name="Int. J. Syst. Evol. Microbiol.">
        <title>The Global Catalogue of Microorganisms (GCM) 10K type strain sequencing project: providing services to taxonomists for standard genome sequencing and annotation.</title>
        <authorList>
            <consortium name="The Broad Institute Genomics Platform"/>
            <consortium name="The Broad Institute Genome Sequencing Center for Infectious Disease"/>
            <person name="Wu L."/>
            <person name="Ma J."/>
        </authorList>
    </citation>
    <scope>NUCLEOTIDE SEQUENCE [LARGE SCALE GENOMIC DNA]</scope>
    <source>
        <strain evidence="3">JCM 17805</strain>
    </source>
</reference>
<dbReference type="RefSeq" id="WP_345198680.1">
    <property type="nucleotide sequence ID" value="NZ_BAABFL010000470.1"/>
</dbReference>
<dbReference type="Proteomes" id="UP001500604">
    <property type="component" value="Unassembled WGS sequence"/>
</dbReference>
<accession>A0ABP8VA59</accession>
<feature type="transmembrane region" description="Helical" evidence="1">
    <location>
        <begin position="20"/>
        <end position="47"/>
    </location>
</feature>
<protein>
    <recommendedName>
        <fullName evidence="4">Guanylate cyclase domain-containing protein</fullName>
    </recommendedName>
</protein>
<gene>
    <name evidence="2" type="ORF">GCM10023116_44490</name>
</gene>